<feature type="domain" description="C2H2-type" evidence="7">
    <location>
        <begin position="236"/>
        <end position="263"/>
    </location>
</feature>
<evidence type="ECO:0000256" key="6">
    <source>
        <dbReference type="SAM" id="MobiDB-lite"/>
    </source>
</evidence>
<keyword evidence="1" id="KW-0479">Metal-binding</keyword>
<dbReference type="GO" id="GO:0005694">
    <property type="term" value="C:chromosome"/>
    <property type="evidence" value="ECO:0007669"/>
    <property type="project" value="UniProtKB-ARBA"/>
</dbReference>
<dbReference type="PROSITE" id="PS00028">
    <property type="entry name" value="ZINC_FINGER_C2H2_1"/>
    <property type="match status" value="6"/>
</dbReference>
<dbReference type="PANTHER" id="PTHR24379:SF117">
    <property type="entry name" value="ZINC FINGER PROTEIN WECKLE"/>
    <property type="match status" value="1"/>
</dbReference>
<dbReference type="PROSITE" id="PS50157">
    <property type="entry name" value="ZINC_FINGER_C2H2_2"/>
    <property type="match status" value="7"/>
</dbReference>
<evidence type="ECO:0000256" key="1">
    <source>
        <dbReference type="ARBA" id="ARBA00022723"/>
    </source>
</evidence>
<evidence type="ECO:0000313" key="8">
    <source>
        <dbReference type="EMBL" id="ELU02818.1"/>
    </source>
</evidence>
<organism evidence="8">
    <name type="scientific">Capitella teleta</name>
    <name type="common">Polychaete worm</name>
    <dbReference type="NCBI Taxonomy" id="283909"/>
    <lineage>
        <taxon>Eukaryota</taxon>
        <taxon>Metazoa</taxon>
        <taxon>Spiralia</taxon>
        <taxon>Lophotrochozoa</taxon>
        <taxon>Annelida</taxon>
        <taxon>Polychaeta</taxon>
        <taxon>Sedentaria</taxon>
        <taxon>Scolecida</taxon>
        <taxon>Capitellidae</taxon>
        <taxon>Capitella</taxon>
    </lineage>
</organism>
<keyword evidence="10" id="KW-1185">Reference proteome</keyword>
<evidence type="ECO:0000256" key="5">
    <source>
        <dbReference type="PROSITE-ProRule" id="PRU00042"/>
    </source>
</evidence>
<dbReference type="Pfam" id="PF13894">
    <property type="entry name" value="zf-C2H2_4"/>
    <property type="match status" value="1"/>
</dbReference>
<feature type="domain" description="C2H2-type" evidence="7">
    <location>
        <begin position="264"/>
        <end position="291"/>
    </location>
</feature>
<keyword evidence="4" id="KW-0862">Zinc</keyword>
<feature type="domain" description="C2H2-type" evidence="7">
    <location>
        <begin position="85"/>
        <end position="112"/>
    </location>
</feature>
<dbReference type="OMA" id="MPESEYV"/>
<dbReference type="SUPFAM" id="SSF57667">
    <property type="entry name" value="beta-beta-alpha zinc fingers"/>
    <property type="match status" value="5"/>
</dbReference>
<dbReference type="FunFam" id="3.30.160.60:FF:002343">
    <property type="entry name" value="Zinc finger protein 33A"/>
    <property type="match status" value="1"/>
</dbReference>
<dbReference type="STRING" id="283909.R7UG88"/>
<gene>
    <name evidence="8" type="ORF">CAPTEDRAFT_181688</name>
</gene>
<dbReference type="AlphaFoldDB" id="R7UG88"/>
<accession>R7UG88</accession>
<dbReference type="Proteomes" id="UP000014760">
    <property type="component" value="Unassembled WGS sequence"/>
</dbReference>
<dbReference type="EMBL" id="KB303737">
    <property type="protein sequence ID" value="ELU02818.1"/>
    <property type="molecule type" value="Genomic_DNA"/>
</dbReference>
<feature type="domain" description="C2H2-type" evidence="7">
    <location>
        <begin position="115"/>
        <end position="143"/>
    </location>
</feature>
<protein>
    <recommendedName>
        <fullName evidence="7">C2H2-type domain-containing protein</fullName>
    </recommendedName>
</protein>
<dbReference type="FunFam" id="3.30.160.60:FF:000446">
    <property type="entry name" value="Zinc finger protein"/>
    <property type="match status" value="1"/>
</dbReference>
<sequence length="422" mass="47867">MEVKEELIESDDKPKKSKSSRYVKLEDGGYQCVECDFTAPKTKTLHQHLVEKHSGPVQCDLCSKSFKQRRYLAHHKASAHTGSQFICHVCAKMFGTKQLLLRHEKSHGRKPKKSILCDICGKEFSSTYALKHHRNSVHSERYNYQCSKCDYTANTKFGLTSHLARQHHMTLDGTPARPSFQCDSCDFNCFTKAEFKLHVMKHEGLKPHKCPICNFCTNEKGTLTKHMRLHTGEKPYQCDLCHMKFSHPSGIARHRVQHTGVKPYKCEFCQKGFIKKSSLDAHIACHNNTKPLSCHLCSFSTLRRPSLTTHLLKAHDVRTQRPACFRRGKGQEAVRVPIPRAADSQSEEDLVEQGKPEETISYVYEATDAQGTDSATVYAFEGDYAATSEVYAEPAQPQMTLLYNMDGQQFEYAPLVVTSTAK</sequence>
<proteinExistence type="predicted"/>
<reference evidence="9" key="3">
    <citation type="submission" date="2015-06" db="UniProtKB">
        <authorList>
            <consortium name="EnsemblMetazoa"/>
        </authorList>
    </citation>
    <scope>IDENTIFICATION</scope>
</reference>
<evidence type="ECO:0000259" key="7">
    <source>
        <dbReference type="PROSITE" id="PS50157"/>
    </source>
</evidence>
<name>R7UG88_CAPTE</name>
<dbReference type="EMBL" id="AMQN01008686">
    <property type="status" value="NOT_ANNOTATED_CDS"/>
    <property type="molecule type" value="Genomic_DNA"/>
</dbReference>
<feature type="compositionally biased region" description="Basic and acidic residues" evidence="6">
    <location>
        <begin position="1"/>
        <end position="14"/>
    </location>
</feature>
<evidence type="ECO:0000313" key="10">
    <source>
        <dbReference type="Proteomes" id="UP000014760"/>
    </source>
</evidence>
<dbReference type="GO" id="GO:0043565">
    <property type="term" value="F:sequence-specific DNA binding"/>
    <property type="evidence" value="ECO:0007669"/>
    <property type="project" value="UniProtKB-ARBA"/>
</dbReference>
<dbReference type="SMART" id="SM00355">
    <property type="entry name" value="ZnF_C2H2"/>
    <property type="match status" value="10"/>
</dbReference>
<feature type="region of interest" description="Disordered" evidence="6">
    <location>
        <begin position="1"/>
        <end position="20"/>
    </location>
</feature>
<keyword evidence="3 5" id="KW-0863">Zinc-finger</keyword>
<dbReference type="GO" id="GO:0045893">
    <property type="term" value="P:positive regulation of DNA-templated transcription"/>
    <property type="evidence" value="ECO:0007669"/>
    <property type="project" value="UniProtKB-ARBA"/>
</dbReference>
<evidence type="ECO:0000256" key="3">
    <source>
        <dbReference type="ARBA" id="ARBA00022771"/>
    </source>
</evidence>
<evidence type="ECO:0000313" key="9">
    <source>
        <dbReference type="EnsemblMetazoa" id="CapteP181688"/>
    </source>
</evidence>
<feature type="domain" description="C2H2-type" evidence="7">
    <location>
        <begin position="208"/>
        <end position="235"/>
    </location>
</feature>
<dbReference type="OrthoDB" id="6910977at2759"/>
<evidence type="ECO:0000256" key="4">
    <source>
        <dbReference type="ARBA" id="ARBA00022833"/>
    </source>
</evidence>
<reference evidence="8 10" key="2">
    <citation type="journal article" date="2013" name="Nature">
        <title>Insights into bilaterian evolution from three spiralian genomes.</title>
        <authorList>
            <person name="Simakov O."/>
            <person name="Marletaz F."/>
            <person name="Cho S.J."/>
            <person name="Edsinger-Gonzales E."/>
            <person name="Havlak P."/>
            <person name="Hellsten U."/>
            <person name="Kuo D.H."/>
            <person name="Larsson T."/>
            <person name="Lv J."/>
            <person name="Arendt D."/>
            <person name="Savage R."/>
            <person name="Osoegawa K."/>
            <person name="de Jong P."/>
            <person name="Grimwood J."/>
            <person name="Chapman J.A."/>
            <person name="Shapiro H."/>
            <person name="Aerts A."/>
            <person name="Otillar R.P."/>
            <person name="Terry A.Y."/>
            <person name="Boore J.L."/>
            <person name="Grigoriev I.V."/>
            <person name="Lindberg D.R."/>
            <person name="Seaver E.C."/>
            <person name="Weisblat D.A."/>
            <person name="Putnam N.H."/>
            <person name="Rokhsar D.S."/>
        </authorList>
    </citation>
    <scope>NUCLEOTIDE SEQUENCE</scope>
    <source>
        <strain evidence="8 10">I ESC-2004</strain>
    </source>
</reference>
<dbReference type="InterPro" id="IPR036236">
    <property type="entry name" value="Znf_C2H2_sf"/>
</dbReference>
<dbReference type="PANTHER" id="PTHR24379">
    <property type="entry name" value="KRAB AND ZINC FINGER DOMAIN-CONTAINING"/>
    <property type="match status" value="1"/>
</dbReference>
<feature type="domain" description="C2H2-type" evidence="7">
    <location>
        <begin position="57"/>
        <end position="85"/>
    </location>
</feature>
<evidence type="ECO:0000256" key="2">
    <source>
        <dbReference type="ARBA" id="ARBA00022737"/>
    </source>
</evidence>
<dbReference type="HOGENOM" id="CLU_650921_0_0_1"/>
<reference evidence="10" key="1">
    <citation type="submission" date="2012-12" db="EMBL/GenBank/DDBJ databases">
        <authorList>
            <person name="Hellsten U."/>
            <person name="Grimwood J."/>
            <person name="Chapman J.A."/>
            <person name="Shapiro H."/>
            <person name="Aerts A."/>
            <person name="Otillar R.P."/>
            <person name="Terry A.Y."/>
            <person name="Boore J.L."/>
            <person name="Simakov O."/>
            <person name="Marletaz F."/>
            <person name="Cho S.-J."/>
            <person name="Edsinger-Gonzales E."/>
            <person name="Havlak P."/>
            <person name="Kuo D.-H."/>
            <person name="Larsson T."/>
            <person name="Lv J."/>
            <person name="Arendt D."/>
            <person name="Savage R."/>
            <person name="Osoegawa K."/>
            <person name="de Jong P."/>
            <person name="Lindberg D.R."/>
            <person name="Seaver E.C."/>
            <person name="Weisblat D.A."/>
            <person name="Putnam N.H."/>
            <person name="Grigoriev I.V."/>
            <person name="Rokhsar D.S."/>
        </authorList>
    </citation>
    <scope>NUCLEOTIDE SEQUENCE</scope>
    <source>
        <strain evidence="10">I ESC-2004</strain>
    </source>
</reference>
<dbReference type="Pfam" id="PF00096">
    <property type="entry name" value="zf-C2H2"/>
    <property type="match status" value="3"/>
</dbReference>
<dbReference type="InterPro" id="IPR013087">
    <property type="entry name" value="Znf_C2H2_type"/>
</dbReference>
<keyword evidence="2" id="KW-0677">Repeat</keyword>
<dbReference type="FunFam" id="3.30.160.60:FF:001732">
    <property type="entry name" value="Zgc:162936"/>
    <property type="match status" value="1"/>
</dbReference>
<dbReference type="GO" id="GO:0008270">
    <property type="term" value="F:zinc ion binding"/>
    <property type="evidence" value="ECO:0007669"/>
    <property type="project" value="UniProtKB-KW"/>
</dbReference>
<feature type="domain" description="C2H2-type" evidence="7">
    <location>
        <begin position="180"/>
        <end position="207"/>
    </location>
</feature>
<dbReference type="Gene3D" id="3.30.160.60">
    <property type="entry name" value="Classic Zinc Finger"/>
    <property type="match status" value="6"/>
</dbReference>
<dbReference type="EnsemblMetazoa" id="CapteT181688">
    <property type="protein sequence ID" value="CapteP181688"/>
    <property type="gene ID" value="CapteG181688"/>
</dbReference>